<name>A0ACA9YB02_9ASCO</name>
<dbReference type="Proteomes" id="UP001152531">
    <property type="component" value="Unassembled WGS sequence"/>
</dbReference>
<evidence type="ECO:0000313" key="2">
    <source>
        <dbReference type="Proteomes" id="UP001152531"/>
    </source>
</evidence>
<sequence>MLDIDFDTESLNFEINLFNYVIPRDKFMKKTKNIIKSKSFRLKFGFHANSSNSVEIDNSEVSSNSADDSLKPKLKSILKNRNENFDIEFQSMKRMDSIETESQNSSINTFY</sequence>
<accession>A0ACA9YB02</accession>
<comment type="caution">
    <text evidence="1">The sequence shown here is derived from an EMBL/GenBank/DDBJ whole genome shotgun (WGS) entry which is preliminary data.</text>
</comment>
<proteinExistence type="predicted"/>
<reference evidence="1" key="1">
    <citation type="submission" date="2022-06" db="EMBL/GenBank/DDBJ databases">
        <authorList>
            <person name="Legras J.-L."/>
            <person name="Devillers H."/>
            <person name="Grondin C."/>
        </authorList>
    </citation>
    <scope>NUCLEOTIDE SEQUENCE</scope>
    <source>
        <strain evidence="1">CLIB 1444</strain>
    </source>
</reference>
<keyword evidence="2" id="KW-1185">Reference proteome</keyword>
<organism evidence="1 2">
    <name type="scientific">[Candida] jaroonii</name>
    <dbReference type="NCBI Taxonomy" id="467808"/>
    <lineage>
        <taxon>Eukaryota</taxon>
        <taxon>Fungi</taxon>
        <taxon>Dikarya</taxon>
        <taxon>Ascomycota</taxon>
        <taxon>Saccharomycotina</taxon>
        <taxon>Pichiomycetes</taxon>
        <taxon>Debaryomycetaceae</taxon>
        <taxon>Yamadazyma</taxon>
    </lineage>
</organism>
<protein>
    <submittedName>
        <fullName evidence="1">Uncharacterized protein</fullName>
    </submittedName>
</protein>
<gene>
    <name evidence="1" type="ORF">CLIB1444_07S02806</name>
</gene>
<dbReference type="EMBL" id="CALSDN010000007">
    <property type="protein sequence ID" value="CAH6721804.1"/>
    <property type="molecule type" value="Genomic_DNA"/>
</dbReference>
<evidence type="ECO:0000313" key="1">
    <source>
        <dbReference type="EMBL" id="CAH6721804.1"/>
    </source>
</evidence>